<evidence type="ECO:0000259" key="2">
    <source>
        <dbReference type="Pfam" id="PF13086"/>
    </source>
</evidence>
<accession>A0A2I6S5V4</accession>
<dbReference type="Proteomes" id="UP000242205">
    <property type="component" value="Chromosome"/>
</dbReference>
<proteinExistence type="predicted"/>
<dbReference type="OrthoDB" id="9757917at2"/>
<feature type="compositionally biased region" description="Basic and acidic residues" evidence="1">
    <location>
        <begin position="310"/>
        <end position="330"/>
    </location>
</feature>
<dbReference type="Gene3D" id="3.40.960.10">
    <property type="entry name" value="VSR Endonuclease"/>
    <property type="match status" value="1"/>
</dbReference>
<dbReference type="PANTHER" id="PTHR10887">
    <property type="entry name" value="DNA2/NAM7 HELICASE FAMILY"/>
    <property type="match status" value="1"/>
</dbReference>
<dbReference type="Pfam" id="PF13087">
    <property type="entry name" value="AAA_12"/>
    <property type="match status" value="1"/>
</dbReference>
<organism evidence="5 6">
    <name type="scientific">Pseudazoarcus pumilus</name>
    <dbReference type="NCBI Taxonomy" id="2067960"/>
    <lineage>
        <taxon>Bacteria</taxon>
        <taxon>Pseudomonadati</taxon>
        <taxon>Pseudomonadota</taxon>
        <taxon>Betaproteobacteria</taxon>
        <taxon>Rhodocyclales</taxon>
        <taxon>Zoogloeaceae</taxon>
        <taxon>Pseudazoarcus</taxon>
    </lineage>
</organism>
<dbReference type="RefSeq" id="WP_102246711.1">
    <property type="nucleotide sequence ID" value="NZ_CP025682.1"/>
</dbReference>
<dbReference type="CDD" id="cd18808">
    <property type="entry name" value="SF1_C_Upf1"/>
    <property type="match status" value="1"/>
</dbReference>
<protein>
    <recommendedName>
        <fullName evidence="7">DNA helicase</fullName>
    </recommendedName>
</protein>
<feature type="region of interest" description="Disordered" evidence="1">
    <location>
        <begin position="310"/>
        <end position="331"/>
    </location>
</feature>
<feature type="domain" description="DNA2/NAM7 helicase helicase" evidence="2">
    <location>
        <begin position="341"/>
        <end position="410"/>
    </location>
</feature>
<dbReference type="InterPro" id="IPR041679">
    <property type="entry name" value="DNA2/NAM7-like_C"/>
</dbReference>
<dbReference type="InterPro" id="IPR047187">
    <property type="entry name" value="SF1_C_Upf1"/>
</dbReference>
<dbReference type="Pfam" id="PF13086">
    <property type="entry name" value="AAA_11"/>
    <property type="match status" value="2"/>
</dbReference>
<dbReference type="InterPro" id="IPR045055">
    <property type="entry name" value="DNA2/NAM7-like"/>
</dbReference>
<dbReference type="InterPro" id="IPR041677">
    <property type="entry name" value="DNA2/NAM7_AAA_11"/>
</dbReference>
<dbReference type="SUPFAM" id="SSF52980">
    <property type="entry name" value="Restriction endonuclease-like"/>
    <property type="match status" value="1"/>
</dbReference>
<dbReference type="Pfam" id="PF13195">
    <property type="entry name" value="DUF4011"/>
    <property type="match status" value="1"/>
</dbReference>
<name>A0A2I6S5V4_9RHOO</name>
<dbReference type="FunFam" id="3.40.960.10:FF:000002">
    <property type="entry name" value="DNA helicase related protein"/>
    <property type="match status" value="1"/>
</dbReference>
<dbReference type="InterPro" id="IPR011335">
    <property type="entry name" value="Restrct_endonuc-II-like"/>
</dbReference>
<dbReference type="PANTHER" id="PTHR10887:SF530">
    <property type="entry name" value="SUPERFAMILY I DNA HELICASES"/>
    <property type="match status" value="1"/>
</dbReference>
<feature type="domain" description="DNA2/NAM7 helicase-like C-terminal" evidence="3">
    <location>
        <begin position="1356"/>
        <end position="1539"/>
    </location>
</feature>
<evidence type="ECO:0008006" key="7">
    <source>
        <dbReference type="Google" id="ProtNLM"/>
    </source>
</evidence>
<keyword evidence="6" id="KW-1185">Reference proteome</keyword>
<evidence type="ECO:0000313" key="5">
    <source>
        <dbReference type="EMBL" id="AUN94643.1"/>
    </source>
</evidence>
<dbReference type="InterPro" id="IPR027417">
    <property type="entry name" value="P-loop_NTPase"/>
</dbReference>
<sequence>MKAHEDWSNSSPETLFGASIPLEEAFARLRLRLLDLTSRNRLLNFRHTPARSLQFVQSVPEAIFRRVARSNNTLPLRIEPVPNPPLSQWTEVAGRLVPPDVREHARALGMDISYQLPPYNPKLPEGRESGLTLQTLQYQEDLGRLVRKLEREARLAIEETGTNMLHLVFGFLEYPEAPESPRKLLSPLVCVPVRLEKTRRKANTRYDLLPTGEDFTENLSLREKLIQTHGFELPELEEDEGLDRYFERLSDAIESRPNWTLRRQMTLTLLSFGNMLLVRDLDPENWPVVANENGLIGHPLVRQVFEGTRDDAHEPEQSDTSDHPDIDAHPSTRLPLVFDADSSQHTALLDVLQGRSLVIEGPPGTGKSQTITNLIASALQAGKKVLFVSEKLAALEVVRNRLETAGLGKFVLELHSNKANKKRMAEDLAERIGFRPQAPEGLQAMLESLEAMRRALAQYASLLNEVHGNRQELTVHKVFWRAERFRQGLSEVPDQLQELVLADAPETSATDFMRRRSLLSHCMTALRDTGTFGEEHPFWGFFPHALPPGKDLALRTILREAAEEFSGFSDALDAFVDTLGEHTITLDAQQACRVADILAELLKQLPAPSVLRWVPRLSTPQDIQAHKAKESLAGLSVRLSDIARMRSMLVPLKEEAENLAPSELHARAERLHKIARQFRFADCPLSQLEAPRRRLAALIAEAADAHERIAEFITEIGLDPDTGPEPEEILKVLEKLPLDLLRLHHPGLSDPLAVPALEHAANIRERLLEREELLGSRLYLDMLPRDDLLLDAIRTLRQGGRWYRVFQADWRKAVALHRSLSKSKQSMAGDERLAELESLADYRRQIKAWCQNPELLRFAGPAHEEEHTPVAELAQLARWQQRMLQVMGGDSQQLPDAARLRILHEKVPVIRQALETLARFADEANLIFPDAPVLRHSPAPNGLSRPGVVTHVSNCLETFHAQCAWWREQTPEGDLSSTELLDMAKARLKLPQVLAELDALDDCRALLGECFQGEQTRLEEPHAALAFIARVCKADLPRGVEAILLSGADQDEVERLHSLVERVQDHWCAVDRFGEALAQLGRFDMDLWAGPQGDDLGKWVRTLAEKTRCAALAQDRLQPWSQYVTLREEACECGLKSLVALAEAGEIDPDCLADAYGWRFYASIAESLFHVFPVLSRFNPAKHEATREEYARLDREIIRLRGQQVAAQCVRLAKPPRGQTGLRVGDKTEMALVSHVVGLTSPRTPIRQMFRRAGHAIRELKPCFMMGPQAVAQFLPSSALKFDLVVMDEASQLRPEQALGAIARGSQLVVVGDSRQLPPTSFFSRSEADPDADNQSAAEDAESILDVCRGNFGVPRTLRWHYRSRHESLIAFSNHHFYDGRLFVFPSPLPKGPSLGVHYEYVADGVYEHQMNRVEASRVVRAMVEHIVRRPDDSLGVVTLNVRQRDLIAELWEERRQNLPQADDYEKRWADEGLPPFIKNLENVQGDERDAILISTTFGKPPGAGAVRQNFGPISRQGGWRRLNVLYTRARKSVRVISSMRSGDILLDEKTPEGTQALRNYLEYAQNGHLGEGRPTEREPESDFEVAVIDQIRQWGYPVEPQLGVAGFRIDVAVAHPNHPSAYIAAVECDGATYHSGVSVRDRDRIRQEILESLGWRGRIWRIWSTAWFRNPAHEAARLKEFLAARAAEYEPPDDFVAPTPEIEPAEEFSEEHLREEEELVSLLDEEEGDLEVQPGDRVTWVALDEDGQESGLQVEARLVAGGTDLTVGKLDIGTPLAQAMLGATVGEVVVLRQARQDARRYLIRNIHRSPTQSATGDQT</sequence>
<dbReference type="InterPro" id="IPR049468">
    <property type="entry name" value="Restrct_endonuc-II-like_dom"/>
</dbReference>
<dbReference type="EMBL" id="CP025682">
    <property type="protein sequence ID" value="AUN94643.1"/>
    <property type="molecule type" value="Genomic_DNA"/>
</dbReference>
<dbReference type="Gene3D" id="3.40.50.300">
    <property type="entry name" value="P-loop containing nucleotide triphosphate hydrolases"/>
    <property type="match status" value="3"/>
</dbReference>
<evidence type="ECO:0000259" key="4">
    <source>
        <dbReference type="Pfam" id="PF18741"/>
    </source>
</evidence>
<feature type="domain" description="DNA2/NAM7 helicase helicase" evidence="2">
    <location>
        <begin position="1278"/>
        <end position="1321"/>
    </location>
</feature>
<evidence type="ECO:0000256" key="1">
    <source>
        <dbReference type="SAM" id="MobiDB-lite"/>
    </source>
</evidence>
<feature type="region of interest" description="Disordered" evidence="1">
    <location>
        <begin position="1320"/>
        <end position="1339"/>
    </location>
</feature>
<feature type="domain" description="Restriction endonuclease type II-like" evidence="4">
    <location>
        <begin position="1584"/>
        <end position="1683"/>
    </location>
</feature>
<evidence type="ECO:0000313" key="6">
    <source>
        <dbReference type="Proteomes" id="UP000242205"/>
    </source>
</evidence>
<dbReference type="GO" id="GO:0004386">
    <property type="term" value="F:helicase activity"/>
    <property type="evidence" value="ECO:0007669"/>
    <property type="project" value="InterPro"/>
</dbReference>
<dbReference type="InterPro" id="IPR025103">
    <property type="entry name" value="DUF4011"/>
</dbReference>
<dbReference type="Pfam" id="PF18741">
    <property type="entry name" value="MTES_1575"/>
    <property type="match status" value="1"/>
</dbReference>
<evidence type="ECO:0000259" key="3">
    <source>
        <dbReference type="Pfam" id="PF13087"/>
    </source>
</evidence>
<dbReference type="KEGG" id="atw:C0099_06640"/>
<reference evidence="5 6" key="1">
    <citation type="submission" date="2018-01" db="EMBL/GenBank/DDBJ databases">
        <authorList>
            <person name="Fu G.-Y."/>
        </authorList>
    </citation>
    <scope>NUCLEOTIDE SEQUENCE [LARGE SCALE GENOMIC DNA]</scope>
    <source>
        <strain evidence="5 6">SY39</strain>
    </source>
</reference>
<gene>
    <name evidence="5" type="ORF">C0099_06640</name>
</gene>
<dbReference type="SUPFAM" id="SSF52540">
    <property type="entry name" value="P-loop containing nucleoside triphosphate hydrolases"/>
    <property type="match status" value="1"/>
</dbReference>